<evidence type="ECO:0008006" key="3">
    <source>
        <dbReference type="Google" id="ProtNLM"/>
    </source>
</evidence>
<dbReference type="Pfam" id="PF24684">
    <property type="entry name" value="Vgb_lyase"/>
    <property type="match status" value="1"/>
</dbReference>
<dbReference type="RefSeq" id="WP_220208631.1">
    <property type="nucleotide sequence ID" value="NZ_BNJK01000002.1"/>
</dbReference>
<dbReference type="SUPFAM" id="SSF63829">
    <property type="entry name" value="Calcium-dependent phosphotriesterase"/>
    <property type="match status" value="1"/>
</dbReference>
<dbReference type="Proteomes" id="UP000597444">
    <property type="component" value="Unassembled WGS sequence"/>
</dbReference>
<protein>
    <recommendedName>
        <fullName evidence="3">Lyase</fullName>
    </recommendedName>
</protein>
<comment type="caution">
    <text evidence="1">The sequence shown here is derived from an EMBL/GenBank/DDBJ whole genome shotgun (WGS) entry which is preliminary data.</text>
</comment>
<proteinExistence type="predicted"/>
<dbReference type="AlphaFoldDB" id="A0A8J3N4B8"/>
<dbReference type="Gene3D" id="2.130.10.10">
    <property type="entry name" value="YVTN repeat-like/Quinoprotein amine dehydrogenase"/>
    <property type="match status" value="2"/>
</dbReference>
<dbReference type="InterPro" id="IPR051344">
    <property type="entry name" value="Vgb"/>
</dbReference>
<dbReference type="EMBL" id="BNJK01000002">
    <property type="protein sequence ID" value="GHO97854.1"/>
    <property type="molecule type" value="Genomic_DNA"/>
</dbReference>
<accession>A0A8J3N4B8</accession>
<evidence type="ECO:0000313" key="2">
    <source>
        <dbReference type="Proteomes" id="UP000597444"/>
    </source>
</evidence>
<dbReference type="InterPro" id="IPR015943">
    <property type="entry name" value="WD40/YVTN_repeat-like_dom_sf"/>
</dbReference>
<gene>
    <name evidence="1" type="ORF">KSF_079020</name>
</gene>
<sequence>MQRHPPNSVSLVLLIIILGSLFTFLCSEVQHMQPQPAPKLALRRLLSEQPELLQRTQSKLSNRVATKTNAWGVALDEQRGFVWVAEPGCEMSPVCQTAFPTTIGKYALSDGSLIANYQEPEGIGPSAYSGPLFIQVSPDGDVWFTEPTNDAIAEFDPDDGRFQQWRTSPGSAPYDLAFDANGNLWFTEITGNNIGFFNTRTHRMTETPLPIADSRPYGITLDHQGRIWFAENRSDEGKIGTFTPTLSGQVSLKEYVITTNAEARPHLITADMQNNIWVSEGFSGNVARFSPTTGKVTQYSVALPCRREYNCTHISGIAADGQNRIWFTDSLNATVGYLIPATSKVHARLIHDASAHPHDGLTVQSNGTLWFTEQYGEQGFGPALLMWPEGTMR</sequence>
<keyword evidence="2" id="KW-1185">Reference proteome</keyword>
<name>A0A8J3N4B8_9CHLR</name>
<reference evidence="1" key="1">
    <citation type="submission" date="2020-10" db="EMBL/GenBank/DDBJ databases">
        <title>Taxonomic study of unclassified bacteria belonging to the class Ktedonobacteria.</title>
        <authorList>
            <person name="Yabe S."/>
            <person name="Wang C.M."/>
            <person name="Zheng Y."/>
            <person name="Sakai Y."/>
            <person name="Cavaletti L."/>
            <person name="Monciardini P."/>
            <person name="Donadio S."/>
        </authorList>
    </citation>
    <scope>NUCLEOTIDE SEQUENCE</scope>
    <source>
        <strain evidence="1">ID150040</strain>
    </source>
</reference>
<dbReference type="PANTHER" id="PTHR40274:SF3">
    <property type="entry name" value="VIRGINIAMYCIN B LYASE"/>
    <property type="match status" value="1"/>
</dbReference>
<evidence type="ECO:0000313" key="1">
    <source>
        <dbReference type="EMBL" id="GHO97854.1"/>
    </source>
</evidence>
<dbReference type="PANTHER" id="PTHR40274">
    <property type="entry name" value="VIRGINIAMYCIN B LYASE"/>
    <property type="match status" value="1"/>
</dbReference>
<organism evidence="1 2">
    <name type="scientific">Reticulibacter mediterranei</name>
    <dbReference type="NCBI Taxonomy" id="2778369"/>
    <lineage>
        <taxon>Bacteria</taxon>
        <taxon>Bacillati</taxon>
        <taxon>Chloroflexota</taxon>
        <taxon>Ktedonobacteria</taxon>
        <taxon>Ktedonobacterales</taxon>
        <taxon>Reticulibacteraceae</taxon>
        <taxon>Reticulibacter</taxon>
    </lineage>
</organism>